<dbReference type="InterPro" id="IPR000794">
    <property type="entry name" value="Beta-ketoacyl_synthase"/>
</dbReference>
<dbReference type="SMART" id="SM00825">
    <property type="entry name" value="PKS_KS"/>
    <property type="match status" value="1"/>
</dbReference>
<evidence type="ECO:0000313" key="5">
    <source>
        <dbReference type="EMBL" id="QIP16354.1"/>
    </source>
</evidence>
<keyword evidence="2 3" id="KW-0808">Transferase</keyword>
<gene>
    <name evidence="5" type="ORF">G8759_28800</name>
</gene>
<keyword evidence="6" id="KW-1185">Reference proteome</keyword>
<dbReference type="SUPFAM" id="SSF53901">
    <property type="entry name" value="Thiolase-like"/>
    <property type="match status" value="2"/>
</dbReference>
<dbReference type="InterPro" id="IPR020841">
    <property type="entry name" value="PKS_Beta-ketoAc_synthase_dom"/>
</dbReference>
<dbReference type="CDD" id="cd00834">
    <property type="entry name" value="KAS_I_II"/>
    <property type="match status" value="1"/>
</dbReference>
<dbReference type="Proteomes" id="UP000501802">
    <property type="component" value="Chromosome"/>
</dbReference>
<dbReference type="RefSeq" id="WP_167216171.1">
    <property type="nucleotide sequence ID" value="NZ_CP050063.1"/>
</dbReference>
<dbReference type="PROSITE" id="PS52004">
    <property type="entry name" value="KS3_2"/>
    <property type="match status" value="1"/>
</dbReference>
<evidence type="ECO:0000256" key="3">
    <source>
        <dbReference type="RuleBase" id="RU003694"/>
    </source>
</evidence>
<organism evidence="5 6">
    <name type="scientific">Spirosoma aureum</name>
    <dbReference type="NCBI Taxonomy" id="2692134"/>
    <lineage>
        <taxon>Bacteria</taxon>
        <taxon>Pseudomonadati</taxon>
        <taxon>Bacteroidota</taxon>
        <taxon>Cytophagia</taxon>
        <taxon>Cytophagales</taxon>
        <taxon>Cytophagaceae</taxon>
        <taxon>Spirosoma</taxon>
    </lineage>
</organism>
<feature type="domain" description="Ketosynthase family 3 (KS3)" evidence="4">
    <location>
        <begin position="1"/>
        <end position="402"/>
    </location>
</feature>
<dbReference type="InterPro" id="IPR014031">
    <property type="entry name" value="Ketoacyl_synth_C"/>
</dbReference>
<dbReference type="PANTHER" id="PTHR11712:SF336">
    <property type="entry name" value="3-OXOACYL-[ACYL-CARRIER-PROTEIN] SYNTHASE, MITOCHONDRIAL"/>
    <property type="match status" value="1"/>
</dbReference>
<dbReference type="Gene3D" id="3.40.47.10">
    <property type="match status" value="1"/>
</dbReference>
<dbReference type="InterPro" id="IPR014030">
    <property type="entry name" value="Ketoacyl_synth_N"/>
</dbReference>
<dbReference type="PANTHER" id="PTHR11712">
    <property type="entry name" value="POLYKETIDE SYNTHASE-RELATED"/>
    <property type="match status" value="1"/>
</dbReference>
<evidence type="ECO:0000259" key="4">
    <source>
        <dbReference type="PROSITE" id="PS52004"/>
    </source>
</evidence>
<dbReference type="Pfam" id="PF02801">
    <property type="entry name" value="Ketoacyl-synt_C"/>
    <property type="match status" value="1"/>
</dbReference>
<evidence type="ECO:0000256" key="1">
    <source>
        <dbReference type="ARBA" id="ARBA00008467"/>
    </source>
</evidence>
<dbReference type="AlphaFoldDB" id="A0A6G9AVH5"/>
<comment type="similarity">
    <text evidence="1 3">Belongs to the thiolase-like superfamily. Beta-ketoacyl-ACP synthases family.</text>
</comment>
<dbReference type="InterPro" id="IPR016039">
    <property type="entry name" value="Thiolase-like"/>
</dbReference>
<accession>A0A6G9AVH5</accession>
<dbReference type="InterPro" id="IPR018201">
    <property type="entry name" value="Ketoacyl_synth_AS"/>
</dbReference>
<evidence type="ECO:0000313" key="6">
    <source>
        <dbReference type="Proteomes" id="UP000501802"/>
    </source>
</evidence>
<protein>
    <submittedName>
        <fullName evidence="5">Beta-ketoacyl-[acyl-carrier-protein] synthase family protein</fullName>
    </submittedName>
</protein>
<dbReference type="GO" id="GO:0004315">
    <property type="term" value="F:3-oxoacyl-[acyl-carrier-protein] synthase activity"/>
    <property type="evidence" value="ECO:0007669"/>
    <property type="project" value="InterPro"/>
</dbReference>
<name>A0A6G9AVH5_9BACT</name>
<sequence>MERVVVTGIGVCCSIGQTKDEFKDSVYNGRLGLKPIDAKRFPTDSACYANKQACVLDQDLYADIEASDETVLTYLGNRVIAEALNDASLVPQELNPHRAGLFVATTIGGSYAFMDFTKKRIQEGIEVADYELLFKASTPNITGSFMRALGWRGPSSTISTACAAGTNSIGRGFDFVAGGRVDVAVAGGIDIFTELSFAGFNSLQSLSKSICQPFDKNRDGLTLGDASAFVVLESLTHAQERGARIYCELKGYSANNEAHHPTAPTPDGSTAFLTMKQALQHGNMTADELDYINAHGTATGVNDSMELNGIGRLMNDRPVYISSTKSMIGHTLGAAGSIEFITTALGIYHSFVPPSCNVQTTMVADEGPIRLVQNRAIDQPIRAALSNSFGFGGCMASIALRRFDN</sequence>
<dbReference type="GO" id="GO:0005829">
    <property type="term" value="C:cytosol"/>
    <property type="evidence" value="ECO:0007669"/>
    <property type="project" value="TreeGrafter"/>
</dbReference>
<dbReference type="GO" id="GO:0006633">
    <property type="term" value="P:fatty acid biosynthetic process"/>
    <property type="evidence" value="ECO:0007669"/>
    <property type="project" value="InterPro"/>
</dbReference>
<proteinExistence type="inferred from homology"/>
<dbReference type="EMBL" id="CP050063">
    <property type="protein sequence ID" value="QIP16354.1"/>
    <property type="molecule type" value="Genomic_DNA"/>
</dbReference>
<reference evidence="5 6" key="1">
    <citation type="submission" date="2020-03" db="EMBL/GenBank/DDBJ databases">
        <authorList>
            <person name="Kim M.K."/>
        </authorList>
    </citation>
    <scope>NUCLEOTIDE SEQUENCE [LARGE SCALE GENOMIC DNA]</scope>
    <source>
        <strain evidence="5 6">BT328</strain>
    </source>
</reference>
<dbReference type="KEGG" id="spib:G8759_28800"/>
<dbReference type="Pfam" id="PF00109">
    <property type="entry name" value="ketoacyl-synt"/>
    <property type="match status" value="1"/>
</dbReference>
<dbReference type="PROSITE" id="PS00606">
    <property type="entry name" value="KS3_1"/>
    <property type="match status" value="1"/>
</dbReference>
<evidence type="ECO:0000256" key="2">
    <source>
        <dbReference type="ARBA" id="ARBA00022679"/>
    </source>
</evidence>